<reference evidence="3" key="1">
    <citation type="journal article" date="2019" name="Int. J. Syst. Evol. Microbiol.">
        <title>The Global Catalogue of Microorganisms (GCM) 10K type strain sequencing project: providing services to taxonomists for standard genome sequencing and annotation.</title>
        <authorList>
            <consortium name="The Broad Institute Genomics Platform"/>
            <consortium name="The Broad Institute Genome Sequencing Center for Infectious Disease"/>
            <person name="Wu L."/>
            <person name="Ma J."/>
        </authorList>
    </citation>
    <scope>NUCLEOTIDE SEQUENCE [LARGE SCALE GENOMIC DNA]</scope>
    <source>
        <strain evidence="3">CGMCC 1.16226</strain>
    </source>
</reference>
<feature type="transmembrane region" description="Helical" evidence="1">
    <location>
        <begin position="222"/>
        <end position="240"/>
    </location>
</feature>
<feature type="transmembrane region" description="Helical" evidence="1">
    <location>
        <begin position="145"/>
        <end position="169"/>
    </location>
</feature>
<dbReference type="RefSeq" id="WP_379019760.1">
    <property type="nucleotide sequence ID" value="NZ_JBHUGY010000022.1"/>
</dbReference>
<accession>A0ABW4WDN3</accession>
<evidence type="ECO:0000313" key="2">
    <source>
        <dbReference type="EMBL" id="MFD2054316.1"/>
    </source>
</evidence>
<name>A0ABW4WDN3_9HYPH</name>
<keyword evidence="1" id="KW-0812">Transmembrane</keyword>
<keyword evidence="3" id="KW-1185">Reference proteome</keyword>
<dbReference type="PANTHER" id="PTHR40659">
    <property type="entry name" value="NICKEL/COBALT EFFLUX SYSTEM RCNA"/>
    <property type="match status" value="1"/>
</dbReference>
<comment type="caution">
    <text evidence="2">The sequence shown here is derived from an EMBL/GenBank/DDBJ whole genome shotgun (WGS) entry which is preliminary data.</text>
</comment>
<protein>
    <submittedName>
        <fullName evidence="2">Nickel/cobalt transporter</fullName>
    </submittedName>
</protein>
<feature type="transmembrane region" description="Helical" evidence="1">
    <location>
        <begin position="175"/>
        <end position="201"/>
    </location>
</feature>
<proteinExistence type="predicted"/>
<dbReference type="PANTHER" id="PTHR40659:SF1">
    <property type="entry name" value="NICKEL_COBALT EFFLUX SYSTEM RCNA"/>
    <property type="match status" value="1"/>
</dbReference>
<evidence type="ECO:0000256" key="1">
    <source>
        <dbReference type="SAM" id="Phobius"/>
    </source>
</evidence>
<dbReference type="InterPro" id="IPR051224">
    <property type="entry name" value="NiCoT_RcnA"/>
</dbReference>
<dbReference type="EMBL" id="JBHUGY010000022">
    <property type="protein sequence ID" value="MFD2054316.1"/>
    <property type="molecule type" value="Genomic_DNA"/>
</dbReference>
<keyword evidence="1" id="KW-1133">Transmembrane helix</keyword>
<keyword evidence="1" id="KW-0472">Membrane</keyword>
<evidence type="ECO:0000313" key="3">
    <source>
        <dbReference type="Proteomes" id="UP001597349"/>
    </source>
</evidence>
<sequence>MQPLFQTLVEFQRTIYLALGEQIKLFAAGGDWRAFAAFLPMGVVFGAAHALTPGHSKSILATYLTGSEFGLVRGLGVSLVLSFTHVTIAVLIAVLSLPLVSIALGSVGQAPMLEDLSRGLLGLIGLWMLWRAFSRHGHSHYGREGEAVGIMAGLIPCPLTLFVMTFAISRGVPEAGLAFAVTMMIGVALTLSAVALLAIFFRQQLLNLLQSHPKALALVTRSIGGIAGAVLAVIAIHEIFMR</sequence>
<feature type="transmembrane region" description="Helical" evidence="1">
    <location>
        <begin position="71"/>
        <end position="104"/>
    </location>
</feature>
<feature type="transmembrane region" description="Helical" evidence="1">
    <location>
        <begin position="116"/>
        <end position="133"/>
    </location>
</feature>
<feature type="transmembrane region" description="Helical" evidence="1">
    <location>
        <begin position="32"/>
        <end position="51"/>
    </location>
</feature>
<gene>
    <name evidence="2" type="ORF">ACFSQT_14825</name>
</gene>
<dbReference type="Proteomes" id="UP001597349">
    <property type="component" value="Unassembled WGS sequence"/>
</dbReference>
<organism evidence="2 3">
    <name type="scientific">Mesorhizobium calcicola</name>
    <dbReference type="NCBI Taxonomy" id="1300310"/>
    <lineage>
        <taxon>Bacteria</taxon>
        <taxon>Pseudomonadati</taxon>
        <taxon>Pseudomonadota</taxon>
        <taxon>Alphaproteobacteria</taxon>
        <taxon>Hyphomicrobiales</taxon>
        <taxon>Phyllobacteriaceae</taxon>
        <taxon>Mesorhizobium</taxon>
    </lineage>
</organism>